<dbReference type="InParanoid" id="A0A0R0LDX3"/>
<reference evidence="2" key="3">
    <citation type="submission" date="2018-07" db="EMBL/GenBank/DDBJ databases">
        <title>WGS assembly of Glycine max.</title>
        <authorList>
            <person name="Schmutz J."/>
            <person name="Cannon S."/>
            <person name="Schlueter J."/>
            <person name="Ma J."/>
            <person name="Mitros T."/>
            <person name="Nelson W."/>
            <person name="Hyten D."/>
            <person name="Song Q."/>
            <person name="Thelen J."/>
            <person name="Cheng J."/>
            <person name="Xu D."/>
            <person name="Hellsten U."/>
            <person name="May G."/>
            <person name="Yu Y."/>
            <person name="Sakurai T."/>
            <person name="Umezawa T."/>
            <person name="Bhattacharyya M."/>
            <person name="Sandhu D."/>
            <person name="Valliyodan B."/>
            <person name="Lindquist E."/>
            <person name="Peto M."/>
            <person name="Grant D."/>
            <person name="Shu S."/>
            <person name="Goodstein D."/>
            <person name="Barry K."/>
            <person name="Futrell-Griggs M."/>
            <person name="Abernathy B."/>
            <person name="Du J."/>
            <person name="Tian Z."/>
            <person name="Zhu L."/>
            <person name="Gill N."/>
            <person name="Joshi T."/>
            <person name="Libault M."/>
            <person name="Sethuraman A."/>
            <person name="Zhang X."/>
            <person name="Shinozaki K."/>
            <person name="Nguyen H."/>
            <person name="Wing R."/>
            <person name="Cregan P."/>
            <person name="Specht J."/>
            <person name="Grimwood J."/>
            <person name="Rokhsar D."/>
            <person name="Stacey G."/>
            <person name="Shoemaker R."/>
            <person name="Jackson S."/>
        </authorList>
    </citation>
    <scope>NUCLEOTIDE SEQUENCE</scope>
    <source>
        <tissue evidence="2">Callus</tissue>
    </source>
</reference>
<sequence length="70" mass="8493">MLNIVNHLWLYPYPTIYVHLIIIHDMTAHMAYLSWKTKRIFNCPLWTSSKYNSLYEKIQLAWAMTLVNYD</sequence>
<dbReference type="Gramene" id="KRH77466">
    <property type="protein sequence ID" value="KRH77466"/>
    <property type="gene ID" value="GLYMA_01G215000"/>
</dbReference>
<evidence type="ECO:0000313" key="2">
    <source>
        <dbReference type="EMBL" id="KRH77466.1"/>
    </source>
</evidence>
<dbReference type="EMBL" id="CM000834">
    <property type="protein sequence ID" value="KRH77466.1"/>
    <property type="molecule type" value="Genomic_DNA"/>
</dbReference>
<evidence type="ECO:0000256" key="1">
    <source>
        <dbReference type="SAM" id="Phobius"/>
    </source>
</evidence>
<feature type="transmembrane region" description="Helical" evidence="1">
    <location>
        <begin position="16"/>
        <end position="35"/>
    </location>
</feature>
<keyword evidence="1" id="KW-0812">Transmembrane</keyword>
<dbReference type="EnsemblPlants" id="KRH77466">
    <property type="protein sequence ID" value="KRH77466"/>
    <property type="gene ID" value="GLYMA_01G215000"/>
</dbReference>
<protein>
    <submittedName>
        <fullName evidence="2 3">Uncharacterized protein</fullName>
    </submittedName>
</protein>
<keyword evidence="1" id="KW-1133">Transmembrane helix</keyword>
<dbReference type="AlphaFoldDB" id="A0A0R0LDX3"/>
<reference evidence="3" key="2">
    <citation type="submission" date="2018-02" db="UniProtKB">
        <authorList>
            <consortium name="EnsemblPlants"/>
        </authorList>
    </citation>
    <scope>IDENTIFICATION</scope>
    <source>
        <strain evidence="3">Williams 82</strain>
    </source>
</reference>
<organism evidence="2">
    <name type="scientific">Glycine max</name>
    <name type="common">Soybean</name>
    <name type="synonym">Glycine hispida</name>
    <dbReference type="NCBI Taxonomy" id="3847"/>
    <lineage>
        <taxon>Eukaryota</taxon>
        <taxon>Viridiplantae</taxon>
        <taxon>Streptophyta</taxon>
        <taxon>Embryophyta</taxon>
        <taxon>Tracheophyta</taxon>
        <taxon>Spermatophyta</taxon>
        <taxon>Magnoliopsida</taxon>
        <taxon>eudicotyledons</taxon>
        <taxon>Gunneridae</taxon>
        <taxon>Pentapetalae</taxon>
        <taxon>rosids</taxon>
        <taxon>fabids</taxon>
        <taxon>Fabales</taxon>
        <taxon>Fabaceae</taxon>
        <taxon>Papilionoideae</taxon>
        <taxon>50 kb inversion clade</taxon>
        <taxon>NPAAA clade</taxon>
        <taxon>indigoferoid/millettioid clade</taxon>
        <taxon>Phaseoleae</taxon>
        <taxon>Glycine</taxon>
        <taxon>Glycine subgen. Soja</taxon>
    </lineage>
</organism>
<gene>
    <name evidence="2" type="ORF">GLYMA_01G215000</name>
</gene>
<evidence type="ECO:0000313" key="3">
    <source>
        <dbReference type="EnsemblPlants" id="KRH77466"/>
    </source>
</evidence>
<reference evidence="2 3" key="1">
    <citation type="journal article" date="2010" name="Nature">
        <title>Genome sequence of the palaeopolyploid soybean.</title>
        <authorList>
            <person name="Schmutz J."/>
            <person name="Cannon S.B."/>
            <person name="Schlueter J."/>
            <person name="Ma J."/>
            <person name="Mitros T."/>
            <person name="Nelson W."/>
            <person name="Hyten D.L."/>
            <person name="Song Q."/>
            <person name="Thelen J.J."/>
            <person name="Cheng J."/>
            <person name="Xu D."/>
            <person name="Hellsten U."/>
            <person name="May G.D."/>
            <person name="Yu Y."/>
            <person name="Sakurai T."/>
            <person name="Umezawa T."/>
            <person name="Bhattacharyya M.K."/>
            <person name="Sandhu D."/>
            <person name="Valliyodan B."/>
            <person name="Lindquist E."/>
            <person name="Peto M."/>
            <person name="Grant D."/>
            <person name="Shu S."/>
            <person name="Goodstein D."/>
            <person name="Barry K."/>
            <person name="Futrell-Griggs M."/>
            <person name="Abernathy B."/>
            <person name="Du J."/>
            <person name="Tian Z."/>
            <person name="Zhu L."/>
            <person name="Gill N."/>
            <person name="Joshi T."/>
            <person name="Libault M."/>
            <person name="Sethuraman A."/>
            <person name="Zhang X.-C."/>
            <person name="Shinozaki K."/>
            <person name="Nguyen H.T."/>
            <person name="Wing R.A."/>
            <person name="Cregan P."/>
            <person name="Specht J."/>
            <person name="Grimwood J."/>
            <person name="Rokhsar D."/>
            <person name="Stacey G."/>
            <person name="Shoemaker R.C."/>
            <person name="Jackson S.A."/>
        </authorList>
    </citation>
    <scope>NUCLEOTIDE SEQUENCE [LARGE SCALE GENOMIC DNA]</scope>
    <source>
        <strain evidence="3">cv. Williams 82</strain>
        <tissue evidence="2">Callus</tissue>
    </source>
</reference>
<dbReference type="Proteomes" id="UP000008827">
    <property type="component" value="Chromosome 1"/>
</dbReference>
<proteinExistence type="predicted"/>
<name>A0A0R0LDX3_SOYBN</name>
<accession>A0A0R0LDX3</accession>
<keyword evidence="4" id="KW-1185">Reference proteome</keyword>
<evidence type="ECO:0000313" key="4">
    <source>
        <dbReference type="Proteomes" id="UP000008827"/>
    </source>
</evidence>
<keyword evidence="1" id="KW-0472">Membrane</keyword>